<reference evidence="1 2" key="1">
    <citation type="submission" date="2020-04" db="EMBL/GenBank/DDBJ databases">
        <title>Sequencing and Assembly of C. fimi.</title>
        <authorList>
            <person name="Ramsey A.R."/>
        </authorList>
    </citation>
    <scope>NUCLEOTIDE SEQUENCE [LARGE SCALE GENOMIC DNA]</scope>
    <source>
        <strain evidence="1 2">SB</strain>
    </source>
</reference>
<dbReference type="Proteomes" id="UP000562124">
    <property type="component" value="Unassembled WGS sequence"/>
</dbReference>
<evidence type="ECO:0000313" key="2">
    <source>
        <dbReference type="Proteomes" id="UP000562124"/>
    </source>
</evidence>
<accession>A0A7Y0LZG8</accession>
<dbReference type="EMBL" id="JABCJJ010000016">
    <property type="protein sequence ID" value="NMR20766.1"/>
    <property type="molecule type" value="Genomic_DNA"/>
</dbReference>
<gene>
    <name evidence="1" type="ORF">HIR71_11145</name>
</gene>
<organism evidence="1 2">
    <name type="scientific">Cellulomonas fimi</name>
    <dbReference type="NCBI Taxonomy" id="1708"/>
    <lineage>
        <taxon>Bacteria</taxon>
        <taxon>Bacillati</taxon>
        <taxon>Actinomycetota</taxon>
        <taxon>Actinomycetes</taxon>
        <taxon>Micrococcales</taxon>
        <taxon>Cellulomonadaceae</taxon>
        <taxon>Cellulomonas</taxon>
    </lineage>
</organism>
<dbReference type="RefSeq" id="WP_169325136.1">
    <property type="nucleotide sequence ID" value="NZ_JABCJJ010000016.1"/>
</dbReference>
<protein>
    <recommendedName>
        <fullName evidence="3">Acetone carboxylase</fullName>
    </recommendedName>
</protein>
<evidence type="ECO:0000313" key="1">
    <source>
        <dbReference type="EMBL" id="NMR20766.1"/>
    </source>
</evidence>
<keyword evidence="2" id="KW-1185">Reference proteome</keyword>
<proteinExistence type="predicted"/>
<name>A0A7Y0LZG8_CELFI</name>
<comment type="caution">
    <text evidence="1">The sequence shown here is derived from an EMBL/GenBank/DDBJ whole genome shotgun (WGS) entry which is preliminary data.</text>
</comment>
<sequence length="94" mass="10262">MSEPTSPGLGSLGADAVDELICSARGCRAEAAWGLLWNNPRLHAPERRKVWLACDDHRAHLEQFLGARAFLRSTVPVAELDRRPVPPPPGGVDR</sequence>
<evidence type="ECO:0008006" key="3">
    <source>
        <dbReference type="Google" id="ProtNLM"/>
    </source>
</evidence>
<dbReference type="AlphaFoldDB" id="A0A7Y0LZG8"/>